<evidence type="ECO:0000313" key="2">
    <source>
        <dbReference type="EMBL" id="SFF44609.1"/>
    </source>
</evidence>
<keyword evidence="1" id="KW-0812">Transmembrane</keyword>
<protein>
    <recommendedName>
        <fullName evidence="4">DUF1453 domain-containing protein</fullName>
    </recommendedName>
</protein>
<proteinExistence type="predicted"/>
<name>A0A1I2IQQ6_9ACTN</name>
<gene>
    <name evidence="2" type="ORF">SAMN05216251_114133</name>
</gene>
<dbReference type="EMBL" id="FONG01000014">
    <property type="protein sequence ID" value="SFF44609.1"/>
    <property type="molecule type" value="Genomic_DNA"/>
</dbReference>
<evidence type="ECO:0000256" key="1">
    <source>
        <dbReference type="SAM" id="Phobius"/>
    </source>
</evidence>
<keyword evidence="3" id="KW-1185">Reference proteome</keyword>
<feature type="transmembrane region" description="Helical" evidence="1">
    <location>
        <begin position="97"/>
        <end position="119"/>
    </location>
</feature>
<organism evidence="2 3">
    <name type="scientific">Actinacidiphila alni</name>
    <dbReference type="NCBI Taxonomy" id="380248"/>
    <lineage>
        <taxon>Bacteria</taxon>
        <taxon>Bacillati</taxon>
        <taxon>Actinomycetota</taxon>
        <taxon>Actinomycetes</taxon>
        <taxon>Kitasatosporales</taxon>
        <taxon>Streptomycetaceae</taxon>
        <taxon>Actinacidiphila</taxon>
    </lineage>
</organism>
<sequence>MAVGVVEVGAAVVIVGYVIGRQVRGEALRGRRVVLLPVVLTVVGFGRLGDHGRHVAPADIALLVIGGLLALGIGAGQGSMMRLESRDGGLWGRMPALGLWLWGGLIVSRLVLMLVAAGVHAHVAASSAPVLMLLGLNRLGQAGVIAMRATALGIPFAAERDGRPFLADRRSRG</sequence>
<evidence type="ECO:0000313" key="3">
    <source>
        <dbReference type="Proteomes" id="UP000199323"/>
    </source>
</evidence>
<dbReference type="RefSeq" id="WP_143120615.1">
    <property type="nucleotide sequence ID" value="NZ_FONG01000014.1"/>
</dbReference>
<dbReference type="STRING" id="380248.SAMN05216251_114133"/>
<dbReference type="AlphaFoldDB" id="A0A1I2IQQ6"/>
<reference evidence="2 3" key="1">
    <citation type="submission" date="2016-10" db="EMBL/GenBank/DDBJ databases">
        <authorList>
            <person name="de Groot N.N."/>
        </authorList>
    </citation>
    <scope>NUCLEOTIDE SEQUENCE [LARGE SCALE GENOMIC DNA]</scope>
    <source>
        <strain evidence="2 3">CGMCC 4.3510</strain>
    </source>
</reference>
<keyword evidence="1" id="KW-1133">Transmembrane helix</keyword>
<keyword evidence="1" id="KW-0472">Membrane</keyword>
<dbReference type="OrthoDB" id="4249743at2"/>
<evidence type="ECO:0008006" key="4">
    <source>
        <dbReference type="Google" id="ProtNLM"/>
    </source>
</evidence>
<accession>A0A1I2IQQ6</accession>
<feature type="transmembrane region" description="Helical" evidence="1">
    <location>
        <begin position="55"/>
        <end position="76"/>
    </location>
</feature>
<dbReference type="Proteomes" id="UP000199323">
    <property type="component" value="Unassembled WGS sequence"/>
</dbReference>
<feature type="transmembrane region" description="Helical" evidence="1">
    <location>
        <begin position="33"/>
        <end position="49"/>
    </location>
</feature>
<feature type="transmembrane region" description="Helical" evidence="1">
    <location>
        <begin position="139"/>
        <end position="158"/>
    </location>
</feature>